<protein>
    <submittedName>
        <fullName evidence="1">Uncharacterized protein</fullName>
    </submittedName>
</protein>
<reference evidence="1" key="1">
    <citation type="journal article" date="2015" name="Nature">
        <title>Complex archaea that bridge the gap between prokaryotes and eukaryotes.</title>
        <authorList>
            <person name="Spang A."/>
            <person name="Saw J.H."/>
            <person name="Jorgensen S.L."/>
            <person name="Zaremba-Niedzwiedzka K."/>
            <person name="Martijn J."/>
            <person name="Lind A.E."/>
            <person name="van Eijk R."/>
            <person name="Schleper C."/>
            <person name="Guy L."/>
            <person name="Ettema T.J."/>
        </authorList>
    </citation>
    <scope>NUCLEOTIDE SEQUENCE</scope>
</reference>
<name>A0A0F9GXJ1_9ZZZZ</name>
<accession>A0A0F9GXJ1</accession>
<proteinExistence type="predicted"/>
<dbReference type="AlphaFoldDB" id="A0A0F9GXJ1"/>
<organism evidence="1">
    <name type="scientific">marine sediment metagenome</name>
    <dbReference type="NCBI Taxonomy" id="412755"/>
    <lineage>
        <taxon>unclassified sequences</taxon>
        <taxon>metagenomes</taxon>
        <taxon>ecological metagenomes</taxon>
    </lineage>
</organism>
<dbReference type="EMBL" id="LAZR01026733">
    <property type="protein sequence ID" value="KKL67832.1"/>
    <property type="molecule type" value="Genomic_DNA"/>
</dbReference>
<gene>
    <name evidence="1" type="ORF">LCGC14_2131010</name>
</gene>
<evidence type="ECO:0000313" key="1">
    <source>
        <dbReference type="EMBL" id="KKL67832.1"/>
    </source>
</evidence>
<comment type="caution">
    <text evidence="1">The sequence shown here is derived from an EMBL/GenBank/DDBJ whole genome shotgun (WGS) entry which is preliminary data.</text>
</comment>
<sequence>MDKIEELVERTRLTPMEIYQASLLTEADCLEIERLQKSYGEDIFYGENDKERYRNAVDAVVGQKIAKAQQDKILKDPDLCLIDRDKEEPIDETLIGVLESLCGKLDMEKDLEYLKAIGYALKALRANNPPVIPLSDKLKEVKDGNNNQ</sequence>